<reference evidence="2" key="1">
    <citation type="submission" date="2021-01" db="EMBL/GenBank/DDBJ databases">
        <authorList>
            <person name="Corre E."/>
            <person name="Pelletier E."/>
            <person name="Niang G."/>
            <person name="Scheremetjew M."/>
            <person name="Finn R."/>
            <person name="Kale V."/>
            <person name="Holt S."/>
            <person name="Cochrane G."/>
            <person name="Meng A."/>
            <person name="Brown T."/>
            <person name="Cohen L."/>
        </authorList>
    </citation>
    <scope>NUCLEOTIDE SEQUENCE</scope>
    <source>
        <strain evidence="2">UTEX LB 985</strain>
    </source>
</reference>
<dbReference type="AlphaFoldDB" id="A0A7S2JMH7"/>
<protein>
    <submittedName>
        <fullName evidence="2">Uncharacterized protein</fullName>
    </submittedName>
</protein>
<feature type="region of interest" description="Disordered" evidence="1">
    <location>
        <begin position="1"/>
        <end position="51"/>
    </location>
</feature>
<feature type="compositionally biased region" description="Low complexity" evidence="1">
    <location>
        <begin position="10"/>
        <end position="39"/>
    </location>
</feature>
<dbReference type="EMBL" id="HBGU01083293">
    <property type="protein sequence ID" value="CAD9550971.1"/>
    <property type="molecule type" value="Transcribed_RNA"/>
</dbReference>
<sequence>MRRITTRMSPPAAAPAAAPAPTPATATAAAIAAAPANAAPNPPTPARATANPQAQLDLEDERWAASCLQWLRHERQVASERRDSEITTSESSEILSSVNNQVMRLYPPGRILWRLPAHVPAYVPAHVPVAEPEARWVAARWVVADHEEFDELVLVGSQMVTSHLPNAYARALFGDASLALAHS</sequence>
<evidence type="ECO:0000256" key="1">
    <source>
        <dbReference type="SAM" id="MobiDB-lite"/>
    </source>
</evidence>
<gene>
    <name evidence="2" type="ORF">CBRE1094_LOCUS45487</name>
</gene>
<accession>A0A7S2JMH7</accession>
<name>A0A7S2JMH7_9EUKA</name>
<proteinExistence type="predicted"/>
<organism evidence="2">
    <name type="scientific">Haptolina brevifila</name>
    <dbReference type="NCBI Taxonomy" id="156173"/>
    <lineage>
        <taxon>Eukaryota</taxon>
        <taxon>Haptista</taxon>
        <taxon>Haptophyta</taxon>
        <taxon>Prymnesiophyceae</taxon>
        <taxon>Prymnesiales</taxon>
        <taxon>Prymnesiaceae</taxon>
        <taxon>Haptolina</taxon>
    </lineage>
</organism>
<evidence type="ECO:0000313" key="2">
    <source>
        <dbReference type="EMBL" id="CAD9550971.1"/>
    </source>
</evidence>